<dbReference type="Pfam" id="PF16487">
    <property type="entry name" value="ArgoMid"/>
    <property type="match status" value="1"/>
</dbReference>
<dbReference type="PROSITE" id="PS50821">
    <property type="entry name" value="PAZ"/>
    <property type="match status" value="1"/>
</dbReference>
<gene>
    <name evidence="4" type="ORF">C1645_788367</name>
</gene>
<dbReference type="Gene3D" id="3.30.420.10">
    <property type="entry name" value="Ribonuclease H-like superfamily/Ribonuclease H"/>
    <property type="match status" value="1"/>
</dbReference>
<dbReference type="EMBL" id="QKYT01000667">
    <property type="protein sequence ID" value="RIA82435.1"/>
    <property type="molecule type" value="Genomic_DNA"/>
</dbReference>
<reference evidence="4 5" key="1">
    <citation type="submission" date="2018-06" db="EMBL/GenBank/DDBJ databases">
        <title>Comparative genomics reveals the genomic features of Rhizophagus irregularis, R. cerebriforme, R. diaphanum and Gigaspora rosea, and their symbiotic lifestyle signature.</title>
        <authorList>
            <person name="Morin E."/>
            <person name="San Clemente H."/>
            <person name="Chen E.C.H."/>
            <person name="De La Providencia I."/>
            <person name="Hainaut M."/>
            <person name="Kuo A."/>
            <person name="Kohler A."/>
            <person name="Murat C."/>
            <person name="Tang N."/>
            <person name="Roy S."/>
            <person name="Loubradou J."/>
            <person name="Henrissat B."/>
            <person name="Grigoriev I.V."/>
            <person name="Corradi N."/>
            <person name="Roux C."/>
            <person name="Martin F.M."/>
        </authorList>
    </citation>
    <scope>NUCLEOTIDE SEQUENCE [LARGE SCALE GENOMIC DNA]</scope>
    <source>
        <strain evidence="4 5">DAOM 227022</strain>
    </source>
</reference>
<proteinExistence type="inferred from homology"/>
<dbReference type="InterPro" id="IPR032472">
    <property type="entry name" value="ArgoL2"/>
</dbReference>
<organism evidence="4 5">
    <name type="scientific">Glomus cerebriforme</name>
    <dbReference type="NCBI Taxonomy" id="658196"/>
    <lineage>
        <taxon>Eukaryota</taxon>
        <taxon>Fungi</taxon>
        <taxon>Fungi incertae sedis</taxon>
        <taxon>Mucoromycota</taxon>
        <taxon>Glomeromycotina</taxon>
        <taxon>Glomeromycetes</taxon>
        <taxon>Glomerales</taxon>
        <taxon>Glomeraceae</taxon>
        <taxon>Glomus</taxon>
    </lineage>
</organism>
<dbReference type="SUPFAM" id="SSF53098">
    <property type="entry name" value="Ribonuclease H-like"/>
    <property type="match status" value="1"/>
</dbReference>
<feature type="domain" description="PAZ" evidence="2">
    <location>
        <begin position="228"/>
        <end position="341"/>
    </location>
</feature>
<dbReference type="InterPro" id="IPR045246">
    <property type="entry name" value="Piwi_ago-like"/>
</dbReference>
<dbReference type="CDD" id="cd04657">
    <property type="entry name" value="Piwi_ago-like"/>
    <property type="match status" value="1"/>
</dbReference>
<feature type="domain" description="Piwi" evidence="3">
    <location>
        <begin position="516"/>
        <end position="816"/>
    </location>
</feature>
<name>A0A397SDW2_9GLOM</name>
<evidence type="ECO:0000259" key="2">
    <source>
        <dbReference type="PROSITE" id="PS50821"/>
    </source>
</evidence>
<dbReference type="SMART" id="SM01163">
    <property type="entry name" value="DUF1785"/>
    <property type="match status" value="1"/>
</dbReference>
<dbReference type="Proteomes" id="UP000265703">
    <property type="component" value="Unassembled WGS sequence"/>
</dbReference>
<dbReference type="InterPro" id="IPR003165">
    <property type="entry name" value="Piwi"/>
</dbReference>
<dbReference type="SMART" id="SM00949">
    <property type="entry name" value="PAZ"/>
    <property type="match status" value="1"/>
</dbReference>
<dbReference type="InterPro" id="IPR032473">
    <property type="entry name" value="Argonaute_Mid_dom"/>
</dbReference>
<dbReference type="CDD" id="cd02846">
    <property type="entry name" value="PAZ_argonaute_like"/>
    <property type="match status" value="1"/>
</dbReference>
<dbReference type="Pfam" id="PF02171">
    <property type="entry name" value="Piwi"/>
    <property type="match status" value="1"/>
</dbReference>
<dbReference type="InterPro" id="IPR036085">
    <property type="entry name" value="PAZ_dom_sf"/>
</dbReference>
<sequence>MAMKKISSPPEGLKVTNFIKRPSLGNQGREIRVRANFFEVTSLPEANIHHYDITITPEVPPSLNRKVYQEFEELNSKSNFNNILPVFDGRKNIFTFEPLPFKDSATFDIILPEDDGSTSTKRQPRAFKIKLKKVNEINMKELQRFLNGKGQCTSNVLTAIMALDVLIKHKPSMKYVPVGRSFYTREGSKSLFGSVEVWQGYYQSARPTPGKMMINIDLCATAFYESGPLINVIVKLLEKRNPDDLRKGINERERVKLEKELKNLKIRVTHRGSNNAKRRYKISKITLQDAQRTKFDDADGHTTDVASYFQKTYKRLNYPHLPCVVVKKDNFLPMEICEVIEGQRYLRKLNERQTADMIKFTCQPPNIRANKIKMGLDTLNYRDNEQMTQFKMKVSNDMAIVQARVLPIPTINYNASSKDATFAPKDGVWNLRYKKVVNGATLGSWSVLVFGSDREFPIPSVQRFVRELITTCSDTGMNIPNKTPPILHANPQGNVEESLKQAWIRAGNAANLRPQLVLCVLPNTGIQLYGSIKRASDTIIGVVTQCIQSKHMMQAGKQYCANVCLKINVKLGGMNSFLSPKQNPFLHEKPSILMGADVTHPPPGSSRPSIAALCASMDDRASRYAASIRRQTSRTEIISELANMVKDMLKTFYQTSGKKPERILFYRDGVSEGQFEQVLKGEIKAVKSACQSLDPKYSPTITFVIVQKRHHARFFPIDKRDTDRTGNCLPGTIVETGVVHPVEFDFYLQSQAGLQGTCRPTHYHVLYDENKFTPDSLQTLSYNLCYIYARCTRVVSLVPPVYYAHLVCSRARFHINGDNFNEESSTEGDIEVAYGDVKPELLKVMYFM</sequence>
<comment type="caution">
    <text evidence="4">The sequence shown here is derived from an EMBL/GenBank/DDBJ whole genome shotgun (WGS) entry which is preliminary data.</text>
</comment>
<comment type="similarity">
    <text evidence="1">Belongs to the argonaute family.</text>
</comment>
<dbReference type="PANTHER" id="PTHR22891">
    <property type="entry name" value="EUKARYOTIC TRANSLATION INITIATION FACTOR 2C"/>
    <property type="match status" value="1"/>
</dbReference>
<dbReference type="PROSITE" id="PS50822">
    <property type="entry name" value="PIWI"/>
    <property type="match status" value="1"/>
</dbReference>
<dbReference type="Pfam" id="PF08699">
    <property type="entry name" value="ArgoL1"/>
    <property type="match status" value="1"/>
</dbReference>
<accession>A0A397SDW2</accession>
<dbReference type="SMART" id="SM00950">
    <property type="entry name" value="Piwi"/>
    <property type="match status" value="1"/>
</dbReference>
<dbReference type="GO" id="GO:0003723">
    <property type="term" value="F:RNA binding"/>
    <property type="evidence" value="ECO:0007669"/>
    <property type="project" value="InterPro"/>
</dbReference>
<dbReference type="SUPFAM" id="SSF101690">
    <property type="entry name" value="PAZ domain"/>
    <property type="match status" value="1"/>
</dbReference>
<evidence type="ECO:0000313" key="5">
    <source>
        <dbReference type="Proteomes" id="UP000265703"/>
    </source>
</evidence>
<dbReference type="InterPro" id="IPR036397">
    <property type="entry name" value="RNaseH_sf"/>
</dbReference>
<evidence type="ECO:0000259" key="3">
    <source>
        <dbReference type="PROSITE" id="PS50822"/>
    </source>
</evidence>
<dbReference type="InterPro" id="IPR014811">
    <property type="entry name" value="ArgoL1"/>
</dbReference>
<dbReference type="InterPro" id="IPR003100">
    <property type="entry name" value="PAZ_dom"/>
</dbReference>
<evidence type="ECO:0000313" key="4">
    <source>
        <dbReference type="EMBL" id="RIA82435.1"/>
    </source>
</evidence>
<dbReference type="InterPro" id="IPR012337">
    <property type="entry name" value="RNaseH-like_sf"/>
</dbReference>
<evidence type="ECO:0000256" key="1">
    <source>
        <dbReference type="RuleBase" id="RU361178"/>
    </source>
</evidence>
<dbReference type="Gene3D" id="3.40.50.2300">
    <property type="match status" value="1"/>
</dbReference>
<dbReference type="InterPro" id="IPR032474">
    <property type="entry name" value="Argonaute_N"/>
</dbReference>
<dbReference type="Pfam" id="PF16488">
    <property type="entry name" value="ArgoL2"/>
    <property type="match status" value="1"/>
</dbReference>
<dbReference type="STRING" id="658196.A0A397SDW2"/>
<protein>
    <submittedName>
        <fullName evidence="4">Piwi domain-containing protein</fullName>
    </submittedName>
</protein>
<dbReference type="Pfam" id="PF16486">
    <property type="entry name" value="ArgoN"/>
    <property type="match status" value="1"/>
</dbReference>
<dbReference type="OrthoDB" id="10252740at2759"/>
<keyword evidence="5" id="KW-1185">Reference proteome</keyword>
<dbReference type="AlphaFoldDB" id="A0A397SDW2"/>
<dbReference type="Gene3D" id="2.170.260.10">
    <property type="entry name" value="paz domain"/>
    <property type="match status" value="1"/>
</dbReference>
<dbReference type="Pfam" id="PF02170">
    <property type="entry name" value="PAZ"/>
    <property type="match status" value="1"/>
</dbReference>